<dbReference type="Pfam" id="PF23419">
    <property type="entry name" value="WD40_RFWD3"/>
    <property type="match status" value="1"/>
</dbReference>
<dbReference type="InterPro" id="IPR056527">
    <property type="entry name" value="WD40_RFWD3"/>
</dbReference>
<keyword evidence="9" id="KW-0479">Metal-binding</keyword>
<protein>
    <recommendedName>
        <fullName evidence="5">RING-type E3 ubiquitin transferase</fullName>
        <ecNumber evidence="5">2.3.2.27</ecNumber>
    </recommendedName>
</protein>
<evidence type="ECO:0000256" key="4">
    <source>
        <dbReference type="ARBA" id="ARBA00004906"/>
    </source>
</evidence>
<dbReference type="InterPro" id="IPR036322">
    <property type="entry name" value="WD40_repeat_dom_sf"/>
</dbReference>
<dbReference type="Gene3D" id="3.30.40.10">
    <property type="entry name" value="Zinc/RING finger domain, C3HC4 (zinc finger)"/>
    <property type="match status" value="1"/>
</dbReference>
<dbReference type="GO" id="GO:0016605">
    <property type="term" value="C:PML body"/>
    <property type="evidence" value="ECO:0007669"/>
    <property type="project" value="UniProtKB-SubCell"/>
</dbReference>
<dbReference type="InterPro" id="IPR001841">
    <property type="entry name" value="Znf_RING"/>
</dbReference>
<keyword evidence="6" id="KW-0963">Cytoplasm</keyword>
<keyword evidence="12 17" id="KW-0863">Zinc-finger</keyword>
<dbReference type="GO" id="GO:0036297">
    <property type="term" value="P:interstrand cross-link repair"/>
    <property type="evidence" value="ECO:0007669"/>
    <property type="project" value="InterPro"/>
</dbReference>
<dbReference type="Pfam" id="PF13639">
    <property type="entry name" value="zf-RING_2"/>
    <property type="match status" value="1"/>
</dbReference>
<comment type="catalytic activity">
    <reaction evidence="1">
        <text>S-ubiquitinyl-[E2 ubiquitin-conjugating enzyme]-L-cysteine + [acceptor protein]-L-lysine = [E2 ubiquitin-conjugating enzyme]-L-cysteine + N(6)-ubiquitinyl-[acceptor protein]-L-lysine.</text>
        <dbReference type="EC" id="2.3.2.27"/>
    </reaction>
</comment>
<accession>A0AAN9C5A7</accession>
<keyword evidence="10" id="KW-0677">Repeat</keyword>
<evidence type="ECO:0000256" key="13">
    <source>
        <dbReference type="ARBA" id="ARBA00022786"/>
    </source>
</evidence>
<dbReference type="SMART" id="SM00184">
    <property type="entry name" value="RING"/>
    <property type="match status" value="1"/>
</dbReference>
<comment type="pathway">
    <text evidence="4">Protein modification; protein ubiquitination.</text>
</comment>
<evidence type="ECO:0000259" key="19">
    <source>
        <dbReference type="PROSITE" id="PS50089"/>
    </source>
</evidence>
<dbReference type="EMBL" id="JAYKXH010000025">
    <property type="protein sequence ID" value="KAK7122116.1"/>
    <property type="molecule type" value="Genomic_DNA"/>
</dbReference>
<feature type="domain" description="RING-type" evidence="19">
    <location>
        <begin position="390"/>
        <end position="434"/>
    </location>
</feature>
<dbReference type="GO" id="GO:0061630">
    <property type="term" value="F:ubiquitin protein ligase activity"/>
    <property type="evidence" value="ECO:0007669"/>
    <property type="project" value="UniProtKB-EC"/>
</dbReference>
<feature type="compositionally biased region" description="Basic and acidic residues" evidence="18">
    <location>
        <begin position="122"/>
        <end position="131"/>
    </location>
</feature>
<evidence type="ECO:0000256" key="5">
    <source>
        <dbReference type="ARBA" id="ARBA00012483"/>
    </source>
</evidence>
<gene>
    <name evidence="20" type="ORF">R3I93_023052</name>
</gene>
<dbReference type="GO" id="GO:0005737">
    <property type="term" value="C:cytoplasm"/>
    <property type="evidence" value="ECO:0007669"/>
    <property type="project" value="UniProtKB-SubCell"/>
</dbReference>
<dbReference type="Gene3D" id="2.130.10.10">
    <property type="entry name" value="YVTN repeat-like/Quinoprotein amine dehydrogenase"/>
    <property type="match status" value="1"/>
</dbReference>
<organism evidence="20 21">
    <name type="scientific">Phoxinus phoxinus</name>
    <name type="common">Eurasian minnow</name>
    <dbReference type="NCBI Taxonomy" id="58324"/>
    <lineage>
        <taxon>Eukaryota</taxon>
        <taxon>Metazoa</taxon>
        <taxon>Chordata</taxon>
        <taxon>Craniata</taxon>
        <taxon>Vertebrata</taxon>
        <taxon>Euteleostomi</taxon>
        <taxon>Actinopterygii</taxon>
        <taxon>Neopterygii</taxon>
        <taxon>Teleostei</taxon>
        <taxon>Ostariophysi</taxon>
        <taxon>Cypriniformes</taxon>
        <taxon>Leuciscidae</taxon>
        <taxon>Phoxininae</taxon>
        <taxon>Phoxinus</taxon>
    </lineage>
</organism>
<dbReference type="PANTHER" id="PTHR16047:SF7">
    <property type="entry name" value="E3 UBIQUITIN-PROTEIN LIGASE RFWD3"/>
    <property type="match status" value="1"/>
</dbReference>
<sequence length="874" mass="94599">MNSNTNLSRLFVFVRNRTTINFKAGKADFFWRPDEEIPQANRTLCSAVCVNMEDMEVEAAAGVIVVSESDSTTEEESIPALLDRLRHPVLRPVHRRRRRIGLSTREELQALIRDTEELSERLRRHTADAHTHSSSRPAAVITHTSRQPSATGPRPAVSSHTGPSVRREPEGTSAGAEEPRPESEAVPEPMHPAGAALPEPMHPAGALPEPMHPARQALPEPMPPAGQAVPDPMHPAGALPEPMHPARQALPEPMHPARQAVPDPVPPAGQAVPDPMHLAGALPDPMHPARQAVPDPMHPARALPDPMHPAGALPDPMHPARQAVPDPMHPTGAVPVYPAGQAVPEPMHPAGEAVPEPMHLAGEAVPCPAGEAVPCPAGEAEDRDGEGEICSICFEPWTSAGDHRLAALRCGHLFGYICISRWLSGGGNKCPQCNKQAKRGHIIFLYARRLKALDNAEEVRLKSRLELEQGLRRMEQLEVAQCRQQLHLVTDENTRLRREVEELRRWKAQVSLGSSQGSSLSSSQRQDSSSAGHYVFSKALLVSQTGSSRVLSYCEPLGCLLASQPSTHATLLPGFGVKMISTATLKPSQYIPIHSKQIRGLAFSQQQDSLLLSAAFDSTVKLTSLLTNSVVQAYNTGRPVWSCCWCQDNNNYIYAGLSNGSVLVYDTRDTSTHVQELAPLRSSCPVVSLSYIPRSASSSFPCGGLIAGSLEGGCFWEHAEGTSYTPHILPLESGNCTDIQVEPESRHCLVTYRPGRTHPSLRCVLMELSRTPQTDSTQTPVCSCSPVQTFSAGSSCKLLTKNRVFRSPAGQGATLVCAGDEASNSTMVWDAGSGALLQKMPADLPVLDICPFQANQGSFLASLTEKMLKVYKWE</sequence>
<evidence type="ECO:0000256" key="10">
    <source>
        <dbReference type="ARBA" id="ARBA00022737"/>
    </source>
</evidence>
<evidence type="ECO:0000256" key="16">
    <source>
        <dbReference type="ARBA" id="ARBA00023242"/>
    </source>
</evidence>
<dbReference type="InterPro" id="IPR013083">
    <property type="entry name" value="Znf_RING/FYVE/PHD"/>
</dbReference>
<dbReference type="AlphaFoldDB" id="A0AAN9C5A7"/>
<evidence type="ECO:0000256" key="18">
    <source>
        <dbReference type="SAM" id="MobiDB-lite"/>
    </source>
</evidence>
<evidence type="ECO:0000256" key="17">
    <source>
        <dbReference type="PROSITE-ProRule" id="PRU00175"/>
    </source>
</evidence>
<evidence type="ECO:0000313" key="21">
    <source>
        <dbReference type="Proteomes" id="UP001364617"/>
    </source>
</evidence>
<dbReference type="InterPro" id="IPR037381">
    <property type="entry name" value="RFWD3"/>
</dbReference>
<keyword evidence="21" id="KW-1185">Reference proteome</keyword>
<evidence type="ECO:0000256" key="12">
    <source>
        <dbReference type="ARBA" id="ARBA00022771"/>
    </source>
</evidence>
<keyword evidence="7" id="KW-0853">WD repeat</keyword>
<keyword evidence="14" id="KW-0862">Zinc</keyword>
<evidence type="ECO:0000256" key="7">
    <source>
        <dbReference type="ARBA" id="ARBA00022574"/>
    </source>
</evidence>
<evidence type="ECO:0000256" key="1">
    <source>
        <dbReference type="ARBA" id="ARBA00000900"/>
    </source>
</evidence>
<keyword evidence="13" id="KW-0833">Ubl conjugation pathway</keyword>
<reference evidence="20 21" key="1">
    <citation type="submission" date="2024-02" db="EMBL/GenBank/DDBJ databases">
        <title>Chromosome-level genome assembly of the Eurasian Minnow (Phoxinus phoxinus).</title>
        <authorList>
            <person name="Oriowo T.O."/>
            <person name="Martin S."/>
            <person name="Stange M."/>
            <person name="Chrysostomakis Y."/>
            <person name="Brown T."/>
            <person name="Winkler S."/>
            <person name="Kukowka S."/>
            <person name="Myers E.W."/>
            <person name="Bohne A."/>
        </authorList>
    </citation>
    <scope>NUCLEOTIDE SEQUENCE [LARGE SCALE GENOMIC DNA]</scope>
    <source>
        <strain evidence="20">ZFMK-TIS-60720</strain>
        <tissue evidence="20">Whole Organism</tissue>
    </source>
</reference>
<evidence type="ECO:0000256" key="9">
    <source>
        <dbReference type="ARBA" id="ARBA00022723"/>
    </source>
</evidence>
<evidence type="ECO:0000256" key="15">
    <source>
        <dbReference type="ARBA" id="ARBA00023204"/>
    </source>
</evidence>
<dbReference type="GO" id="GO:0016567">
    <property type="term" value="P:protein ubiquitination"/>
    <property type="evidence" value="ECO:0007669"/>
    <property type="project" value="InterPro"/>
</dbReference>
<name>A0AAN9C5A7_9TELE</name>
<dbReference type="Proteomes" id="UP001364617">
    <property type="component" value="Unassembled WGS sequence"/>
</dbReference>
<feature type="region of interest" description="Disordered" evidence="18">
    <location>
        <begin position="122"/>
        <end position="250"/>
    </location>
</feature>
<evidence type="ECO:0000313" key="20">
    <source>
        <dbReference type="EMBL" id="KAK7122116.1"/>
    </source>
</evidence>
<dbReference type="SUPFAM" id="SSF57850">
    <property type="entry name" value="RING/U-box"/>
    <property type="match status" value="1"/>
</dbReference>
<evidence type="ECO:0000256" key="2">
    <source>
        <dbReference type="ARBA" id="ARBA00004322"/>
    </source>
</evidence>
<evidence type="ECO:0000256" key="14">
    <source>
        <dbReference type="ARBA" id="ARBA00022833"/>
    </source>
</evidence>
<keyword evidence="11" id="KW-0227">DNA damage</keyword>
<keyword evidence="16" id="KW-0539">Nucleus</keyword>
<dbReference type="PROSITE" id="PS50089">
    <property type="entry name" value="ZF_RING_2"/>
    <property type="match status" value="1"/>
</dbReference>
<dbReference type="SUPFAM" id="SSF50978">
    <property type="entry name" value="WD40 repeat-like"/>
    <property type="match status" value="1"/>
</dbReference>
<dbReference type="EC" id="2.3.2.27" evidence="5"/>
<evidence type="ECO:0000256" key="8">
    <source>
        <dbReference type="ARBA" id="ARBA00022679"/>
    </source>
</evidence>
<proteinExistence type="predicted"/>
<dbReference type="InterPro" id="IPR001680">
    <property type="entry name" value="WD40_rpt"/>
</dbReference>
<keyword evidence="15" id="KW-0234">DNA repair</keyword>
<dbReference type="GO" id="GO:0008270">
    <property type="term" value="F:zinc ion binding"/>
    <property type="evidence" value="ECO:0007669"/>
    <property type="project" value="UniProtKB-KW"/>
</dbReference>
<dbReference type="InterPro" id="IPR015943">
    <property type="entry name" value="WD40/YVTN_repeat-like_dom_sf"/>
</dbReference>
<dbReference type="CDD" id="cd16450">
    <property type="entry name" value="mRING-C3HGC3_RFWD3"/>
    <property type="match status" value="1"/>
</dbReference>
<dbReference type="PANTHER" id="PTHR16047">
    <property type="entry name" value="RFWD3 PROTEIN"/>
    <property type="match status" value="1"/>
</dbReference>
<dbReference type="SMART" id="SM00320">
    <property type="entry name" value="WD40"/>
    <property type="match status" value="2"/>
</dbReference>
<evidence type="ECO:0000256" key="11">
    <source>
        <dbReference type="ARBA" id="ARBA00022763"/>
    </source>
</evidence>
<feature type="compositionally biased region" description="Polar residues" evidence="18">
    <location>
        <begin position="132"/>
        <end position="150"/>
    </location>
</feature>
<keyword evidence="8" id="KW-0808">Transferase</keyword>
<comment type="subcellular location">
    <subcellularLocation>
        <location evidence="3">Cytoplasm</location>
    </subcellularLocation>
    <subcellularLocation>
        <location evidence="2">Nucleus</location>
        <location evidence="2">PML body</location>
    </subcellularLocation>
</comment>
<evidence type="ECO:0000256" key="6">
    <source>
        <dbReference type="ARBA" id="ARBA00022490"/>
    </source>
</evidence>
<comment type="caution">
    <text evidence="20">The sequence shown here is derived from an EMBL/GenBank/DDBJ whole genome shotgun (WGS) entry which is preliminary data.</text>
</comment>
<evidence type="ECO:0000256" key="3">
    <source>
        <dbReference type="ARBA" id="ARBA00004496"/>
    </source>
</evidence>